<evidence type="ECO:0000313" key="3">
    <source>
        <dbReference type="Proteomes" id="UP001140513"/>
    </source>
</evidence>
<protein>
    <submittedName>
        <fullName evidence="2">Uncharacterized protein</fullName>
    </submittedName>
</protein>
<dbReference type="EMBL" id="JAPEUX010000004">
    <property type="protein sequence ID" value="KAJ4353880.1"/>
    <property type="molecule type" value="Genomic_DNA"/>
</dbReference>
<evidence type="ECO:0000256" key="1">
    <source>
        <dbReference type="SAM" id="MobiDB-lite"/>
    </source>
</evidence>
<dbReference type="GeneID" id="80909140"/>
<accession>A0A9W8XNI7</accession>
<comment type="caution">
    <text evidence="2">The sequence shown here is derived from an EMBL/GenBank/DDBJ whole genome shotgun (WGS) entry which is preliminary data.</text>
</comment>
<gene>
    <name evidence="2" type="ORF">N0V89_005610</name>
</gene>
<dbReference type="OrthoDB" id="3797551at2759"/>
<organism evidence="2 3">
    <name type="scientific">Didymosphaeria variabile</name>
    <dbReference type="NCBI Taxonomy" id="1932322"/>
    <lineage>
        <taxon>Eukaryota</taxon>
        <taxon>Fungi</taxon>
        <taxon>Dikarya</taxon>
        <taxon>Ascomycota</taxon>
        <taxon>Pezizomycotina</taxon>
        <taxon>Dothideomycetes</taxon>
        <taxon>Pleosporomycetidae</taxon>
        <taxon>Pleosporales</taxon>
        <taxon>Massarineae</taxon>
        <taxon>Didymosphaeriaceae</taxon>
        <taxon>Didymosphaeria</taxon>
    </lineage>
</organism>
<keyword evidence="3" id="KW-1185">Reference proteome</keyword>
<feature type="compositionally biased region" description="Basic and acidic residues" evidence="1">
    <location>
        <begin position="225"/>
        <end position="246"/>
    </location>
</feature>
<dbReference type="AlphaFoldDB" id="A0A9W8XNI7"/>
<sequence>MSHNEDLWTCWGRYTNEAAIKAASNFDEIVLNFSGRTMFAVHPVPTRYLNSLNPEEHRMLRQHLDYKLREGVHDDFDRAVGETLTNLNTLANVGRQRNVQFDNEVECDDGSRYRSPLPGDRPGQGLFNDFVPPMSSDEWRPRRNAQSGSQQHASVATDPAAEYYNDPMLPPGSGPGFWQPISPHLTNRGYSAPEENNVDDHRPPRRLRSILRSVGHRLRPQQPLHPEELPVRADSPRRSPRQDIQGRKPLPVRESTSHDAHSLQEQMNKPFESDDRPSSFNALDPDLYTLRPNHAHIYDTYDSVPEHRSQDWAAEHGETLAPFQDWPQRRAKSSTRRLAAQTVEDDEQFARSMQQDFDDEGVAHELQSKLHVGDRQDVLGTEYRGRTNQQPASRYDYDQRFDEDRFDELDKERLPRIPRVGRSALYSGGGGMLRGVGVEHRRLETRHRSDDSDLYEGRHHYGSGHRHRDIHHAEDEHRLHGRHRASSKYRSSAPHSPFGPFPSSLIRTVIRNGTRSDFFEALYTLHPNQAPSVYRIHRYRNAERTSRHEPAIEAMLRVGRVKDVERVFRKENTNALFEELGMESKDRKVFW</sequence>
<dbReference type="Proteomes" id="UP001140513">
    <property type="component" value="Unassembled WGS sequence"/>
</dbReference>
<feature type="region of interest" description="Disordered" evidence="1">
    <location>
        <begin position="174"/>
        <end position="285"/>
    </location>
</feature>
<feature type="region of interest" description="Disordered" evidence="1">
    <location>
        <begin position="319"/>
        <end position="339"/>
    </location>
</feature>
<reference evidence="2" key="1">
    <citation type="submission" date="2022-10" db="EMBL/GenBank/DDBJ databases">
        <title>Tapping the CABI collections for fungal endophytes: first genome assemblies for Collariella, Neodidymelliopsis, Ascochyta clinopodiicola, Didymella pomorum, Didymosphaeria variabile, Neocosmospora piperis and Neocucurbitaria cava.</title>
        <authorList>
            <person name="Hill R."/>
        </authorList>
    </citation>
    <scope>NUCLEOTIDE SEQUENCE</scope>
    <source>
        <strain evidence="2">IMI 356815</strain>
    </source>
</reference>
<dbReference type="RefSeq" id="XP_056071654.1">
    <property type="nucleotide sequence ID" value="XM_056214387.1"/>
</dbReference>
<proteinExistence type="predicted"/>
<evidence type="ECO:0000313" key="2">
    <source>
        <dbReference type="EMBL" id="KAJ4353880.1"/>
    </source>
</evidence>
<feature type="compositionally biased region" description="Polar residues" evidence="1">
    <location>
        <begin position="144"/>
        <end position="154"/>
    </location>
</feature>
<feature type="compositionally biased region" description="Basic residues" evidence="1">
    <location>
        <begin position="203"/>
        <end position="219"/>
    </location>
</feature>
<feature type="compositionally biased region" description="Basic residues" evidence="1">
    <location>
        <begin position="460"/>
        <end position="470"/>
    </location>
</feature>
<feature type="region of interest" description="Disordered" evidence="1">
    <location>
        <begin position="107"/>
        <end position="156"/>
    </location>
</feature>
<feature type="compositionally biased region" description="Basic and acidic residues" evidence="1">
    <location>
        <begin position="447"/>
        <end position="459"/>
    </location>
</feature>
<name>A0A9W8XNI7_9PLEO</name>
<feature type="region of interest" description="Disordered" evidence="1">
    <location>
        <begin position="447"/>
        <end position="497"/>
    </location>
</feature>